<name>A0A8H5GR75_9AGAR</name>
<evidence type="ECO:0000313" key="2">
    <source>
        <dbReference type="EMBL" id="KAF5369415.1"/>
    </source>
</evidence>
<evidence type="ECO:0000256" key="1">
    <source>
        <dbReference type="SAM" id="MobiDB-lite"/>
    </source>
</evidence>
<sequence>MPSSFLQDFPQQSQFLRLLTLLTLSSIIDTGSTISSTISQGSVASVSSGPNARSSSRSCPKGLHVPYTASDDPDEGSTRSTKSSSQTSRCALTNLPVELGLKIFIFASCQSQSTYRSLLLTCRSIHNLIRLEIIPLLPITLTSKNQMISFSTLVTKNPEIAPRVRYLWMIAEVGNCYAWSDILQKCTSIVSLACHSNMLIGVDVVSRHTQLRDLTMREILPMYGDQDLYNQIDSLHIIEGGGGYWAQRMANYTLPIFANLRSASISIGARCWIPRIAFEDWLHAPKLKQLAFVTSAHKADVVSVLAKEVEACGNDRYTVSLVHTPKRLTEKKLWQARVHDRDVVWKLKSAKAVFGITAVSS</sequence>
<feature type="region of interest" description="Disordered" evidence="1">
    <location>
        <begin position="45"/>
        <end position="85"/>
    </location>
</feature>
<dbReference type="Proteomes" id="UP000559256">
    <property type="component" value="Unassembled WGS sequence"/>
</dbReference>
<evidence type="ECO:0000313" key="3">
    <source>
        <dbReference type="Proteomes" id="UP000559256"/>
    </source>
</evidence>
<dbReference type="AlphaFoldDB" id="A0A8H5GR75"/>
<organism evidence="2 3">
    <name type="scientific">Tetrapyrgos nigripes</name>
    <dbReference type="NCBI Taxonomy" id="182062"/>
    <lineage>
        <taxon>Eukaryota</taxon>
        <taxon>Fungi</taxon>
        <taxon>Dikarya</taxon>
        <taxon>Basidiomycota</taxon>
        <taxon>Agaricomycotina</taxon>
        <taxon>Agaricomycetes</taxon>
        <taxon>Agaricomycetidae</taxon>
        <taxon>Agaricales</taxon>
        <taxon>Marasmiineae</taxon>
        <taxon>Marasmiaceae</taxon>
        <taxon>Tetrapyrgos</taxon>
    </lineage>
</organism>
<protein>
    <submittedName>
        <fullName evidence="2">Uncharacterized protein</fullName>
    </submittedName>
</protein>
<gene>
    <name evidence="2" type="ORF">D9758_002825</name>
</gene>
<proteinExistence type="predicted"/>
<dbReference type="EMBL" id="JAACJM010000013">
    <property type="protein sequence ID" value="KAF5369415.1"/>
    <property type="molecule type" value="Genomic_DNA"/>
</dbReference>
<reference evidence="2 3" key="1">
    <citation type="journal article" date="2020" name="ISME J.">
        <title>Uncovering the hidden diversity of litter-decomposition mechanisms in mushroom-forming fungi.</title>
        <authorList>
            <person name="Floudas D."/>
            <person name="Bentzer J."/>
            <person name="Ahren D."/>
            <person name="Johansson T."/>
            <person name="Persson P."/>
            <person name="Tunlid A."/>
        </authorList>
    </citation>
    <scope>NUCLEOTIDE SEQUENCE [LARGE SCALE GENOMIC DNA]</scope>
    <source>
        <strain evidence="2 3">CBS 291.85</strain>
    </source>
</reference>
<dbReference type="OrthoDB" id="2935230at2759"/>
<feature type="compositionally biased region" description="Low complexity" evidence="1">
    <location>
        <begin position="45"/>
        <end position="58"/>
    </location>
</feature>
<accession>A0A8H5GR75</accession>
<comment type="caution">
    <text evidence="2">The sequence shown here is derived from an EMBL/GenBank/DDBJ whole genome shotgun (WGS) entry which is preliminary data.</text>
</comment>
<keyword evidence="3" id="KW-1185">Reference proteome</keyword>